<evidence type="ECO:0000313" key="2">
    <source>
        <dbReference type="EMBL" id="KAK5062617.1"/>
    </source>
</evidence>
<sequence length="406" mass="43932">MPSSEKANLQAHLNNQNQNQPRDLPPAYENTVLTTPTSRPNLTSGISNTSNTTLQPQHQPHNKLHIPSQNPLTTLSRLAAINLSAYGVRDAALSDDRTTLTTSKPELTSTQYALAKFIHDQASLPPKPLMVVRGTHASYSVNGGTAVDFELRLNLMGMLDLDTAPDFDGTGRSRIRVKAFQPTSGSSSTPQSSSSKRPGGSNSNRSTSSQNDDDANPLDAWIRLFTEDSKTKADNRTFTLTRVALNLPCAILEGQVRTLIAATKYRGKVTVEFPLLHRHVVVQRQNGNWFTNLLNITPTRKFDVVESVWTVGGVGGDAQGGFAGEGGSSGGGGGSSGNGNGSDSEGERNGRAGLVAQEWWKEWQGAIWNAVLAGRKGWVTVEDYVEARMGIREKEKGREWGVDHQS</sequence>
<dbReference type="AlphaFoldDB" id="A0AAV9NN21"/>
<accession>A0AAV9NN21</accession>
<gene>
    <name evidence="2" type="ORF">LTR84_004690</name>
</gene>
<organism evidence="2 3">
    <name type="scientific">Exophiala bonariae</name>
    <dbReference type="NCBI Taxonomy" id="1690606"/>
    <lineage>
        <taxon>Eukaryota</taxon>
        <taxon>Fungi</taxon>
        <taxon>Dikarya</taxon>
        <taxon>Ascomycota</taxon>
        <taxon>Pezizomycotina</taxon>
        <taxon>Eurotiomycetes</taxon>
        <taxon>Chaetothyriomycetidae</taxon>
        <taxon>Chaetothyriales</taxon>
        <taxon>Herpotrichiellaceae</taxon>
        <taxon>Exophiala</taxon>
    </lineage>
</organism>
<proteinExistence type="predicted"/>
<dbReference type="GeneID" id="89972868"/>
<dbReference type="PANTHER" id="PTHR37848:SF1">
    <property type="entry name" value="SUN DOMAIN-CONTAINING PROTEIN"/>
    <property type="match status" value="1"/>
</dbReference>
<protein>
    <submittedName>
        <fullName evidence="2">Uncharacterized protein</fullName>
    </submittedName>
</protein>
<reference evidence="2 3" key="1">
    <citation type="submission" date="2023-08" db="EMBL/GenBank/DDBJ databases">
        <title>Black Yeasts Isolated from many extreme environments.</title>
        <authorList>
            <person name="Coleine C."/>
            <person name="Stajich J.E."/>
            <person name="Selbmann L."/>
        </authorList>
    </citation>
    <scope>NUCLEOTIDE SEQUENCE [LARGE SCALE GENOMIC DNA]</scope>
    <source>
        <strain evidence="2 3">CCFEE 5792</strain>
    </source>
</reference>
<name>A0AAV9NN21_9EURO</name>
<comment type="caution">
    <text evidence="2">The sequence shown here is derived from an EMBL/GenBank/DDBJ whole genome shotgun (WGS) entry which is preliminary data.</text>
</comment>
<evidence type="ECO:0000313" key="3">
    <source>
        <dbReference type="Proteomes" id="UP001358417"/>
    </source>
</evidence>
<feature type="compositionally biased region" description="Gly residues" evidence="1">
    <location>
        <begin position="319"/>
        <end position="340"/>
    </location>
</feature>
<dbReference type="Proteomes" id="UP001358417">
    <property type="component" value="Unassembled WGS sequence"/>
</dbReference>
<feature type="region of interest" description="Disordered" evidence="1">
    <location>
        <begin position="178"/>
        <end position="215"/>
    </location>
</feature>
<feature type="region of interest" description="Disordered" evidence="1">
    <location>
        <begin position="319"/>
        <end position="349"/>
    </location>
</feature>
<evidence type="ECO:0000256" key="1">
    <source>
        <dbReference type="SAM" id="MobiDB-lite"/>
    </source>
</evidence>
<feature type="region of interest" description="Disordered" evidence="1">
    <location>
        <begin position="15"/>
        <end position="69"/>
    </location>
</feature>
<dbReference type="RefSeq" id="XP_064710889.1">
    <property type="nucleotide sequence ID" value="XM_064848265.1"/>
</dbReference>
<keyword evidence="3" id="KW-1185">Reference proteome</keyword>
<dbReference type="EMBL" id="JAVRRD010000002">
    <property type="protein sequence ID" value="KAK5062617.1"/>
    <property type="molecule type" value="Genomic_DNA"/>
</dbReference>
<dbReference type="PANTHER" id="PTHR37848">
    <property type="entry name" value="EXPRESSED PROTEIN"/>
    <property type="match status" value="1"/>
</dbReference>
<feature type="compositionally biased region" description="Polar residues" evidence="1">
    <location>
        <begin position="31"/>
        <end position="59"/>
    </location>
</feature>
<feature type="compositionally biased region" description="Low complexity" evidence="1">
    <location>
        <begin position="181"/>
        <end position="206"/>
    </location>
</feature>